<proteinExistence type="inferred from homology"/>
<dbReference type="PANTHER" id="PTHR16255">
    <property type="entry name" value="REQUIRED FOR MEIOTIC NUCLEAR DIVISION PROTEIN 1 HOMOLOG"/>
    <property type="match status" value="1"/>
</dbReference>
<dbReference type="GO" id="GO:0005739">
    <property type="term" value="C:mitochondrion"/>
    <property type="evidence" value="ECO:0007669"/>
    <property type="project" value="UniProtKB-ARBA"/>
</dbReference>
<sequence length="178" mass="19989">MVAGRGFAEDPLVKLAISFALAQSTKLSVLEERTRVLGRQLSRLPVYLAETGDVPVSEKQIMKHMGTLFQSMSAVNLLGRVLDTPDSITSAPDNIGSLYKSVYEYLEVLQRVHLLNDRFSVMQELLDILRVHVQKSYYSRLEYAVMWLVGVCAVVAMGQLVALFFWEPPWQPPESSQG</sequence>
<dbReference type="PANTHER" id="PTHR16255:SF1">
    <property type="entry name" value="REQUIRED FOR MEIOTIC NUCLEAR DIVISION PROTEIN 1 HOMOLOG"/>
    <property type="match status" value="1"/>
</dbReference>
<dbReference type="OrthoDB" id="18302at2759"/>
<evidence type="ECO:0000259" key="3">
    <source>
        <dbReference type="Pfam" id="PF02582"/>
    </source>
</evidence>
<evidence type="ECO:0000313" key="4">
    <source>
        <dbReference type="EMBL" id="EFN59011.1"/>
    </source>
</evidence>
<keyword evidence="2" id="KW-0812">Transmembrane</keyword>
<comment type="similarity">
    <text evidence="1">Belongs to the RMD1/sif2 family.</text>
</comment>
<dbReference type="InParanoid" id="E1Z490"/>
<accession>E1Z490</accession>
<dbReference type="AlphaFoldDB" id="E1Z490"/>
<dbReference type="KEGG" id="cvr:CHLNCDRAFT_137678"/>
<keyword evidence="2" id="KW-1133">Transmembrane helix</keyword>
<gene>
    <name evidence="4" type="ORF">CHLNCDRAFT_137678</name>
</gene>
<dbReference type="Pfam" id="PF02582">
    <property type="entry name" value="DUF155"/>
    <property type="match status" value="1"/>
</dbReference>
<dbReference type="Proteomes" id="UP000008141">
    <property type="component" value="Unassembled WGS sequence"/>
</dbReference>
<reference evidence="4 5" key="1">
    <citation type="journal article" date="2010" name="Plant Cell">
        <title>The Chlorella variabilis NC64A genome reveals adaptation to photosymbiosis, coevolution with viruses, and cryptic sex.</title>
        <authorList>
            <person name="Blanc G."/>
            <person name="Duncan G."/>
            <person name="Agarkova I."/>
            <person name="Borodovsky M."/>
            <person name="Gurnon J."/>
            <person name="Kuo A."/>
            <person name="Lindquist E."/>
            <person name="Lucas S."/>
            <person name="Pangilinan J."/>
            <person name="Polle J."/>
            <person name="Salamov A."/>
            <person name="Terry A."/>
            <person name="Yamada T."/>
            <person name="Dunigan D.D."/>
            <person name="Grigoriev I.V."/>
            <person name="Claverie J.M."/>
            <person name="Van Etten J.L."/>
        </authorList>
    </citation>
    <scope>NUCLEOTIDE SEQUENCE [LARGE SCALE GENOMIC DNA]</scope>
    <source>
        <strain evidence="4 5">NC64A</strain>
    </source>
</reference>
<dbReference type="RefSeq" id="XP_005851113.1">
    <property type="nucleotide sequence ID" value="XM_005851051.1"/>
</dbReference>
<dbReference type="InterPro" id="IPR051624">
    <property type="entry name" value="RMD1/Sad1-interacting"/>
</dbReference>
<evidence type="ECO:0000256" key="1">
    <source>
        <dbReference type="ARBA" id="ARBA00008306"/>
    </source>
</evidence>
<dbReference type="InterPro" id="IPR003734">
    <property type="entry name" value="DUF155"/>
</dbReference>
<dbReference type="eggNOG" id="KOG2861">
    <property type="taxonomic scope" value="Eukaryota"/>
</dbReference>
<evidence type="ECO:0000256" key="2">
    <source>
        <dbReference type="SAM" id="Phobius"/>
    </source>
</evidence>
<organism evidence="5">
    <name type="scientific">Chlorella variabilis</name>
    <name type="common">Green alga</name>
    <dbReference type="NCBI Taxonomy" id="554065"/>
    <lineage>
        <taxon>Eukaryota</taxon>
        <taxon>Viridiplantae</taxon>
        <taxon>Chlorophyta</taxon>
        <taxon>core chlorophytes</taxon>
        <taxon>Trebouxiophyceae</taxon>
        <taxon>Chlorellales</taxon>
        <taxon>Chlorellaceae</taxon>
        <taxon>Chlorella clade</taxon>
        <taxon>Chlorella</taxon>
    </lineage>
</organism>
<protein>
    <recommendedName>
        <fullName evidence="3">DUF155 domain-containing protein</fullName>
    </recommendedName>
</protein>
<evidence type="ECO:0000313" key="5">
    <source>
        <dbReference type="Proteomes" id="UP000008141"/>
    </source>
</evidence>
<feature type="domain" description="DUF155" evidence="3">
    <location>
        <begin position="11"/>
        <end position="116"/>
    </location>
</feature>
<dbReference type="GeneID" id="17358454"/>
<name>E1Z490_CHLVA</name>
<feature type="transmembrane region" description="Helical" evidence="2">
    <location>
        <begin position="144"/>
        <end position="166"/>
    </location>
</feature>
<keyword evidence="2" id="KW-0472">Membrane</keyword>
<keyword evidence="5" id="KW-1185">Reference proteome</keyword>
<dbReference type="EMBL" id="GL433836">
    <property type="protein sequence ID" value="EFN59011.1"/>
    <property type="molecule type" value="Genomic_DNA"/>
</dbReference>